<feature type="chain" id="PRO_5027055346" description="Trypsin-like peptidase domain-containing protein" evidence="1">
    <location>
        <begin position="26"/>
        <end position="398"/>
    </location>
</feature>
<feature type="signal peptide" evidence="1">
    <location>
        <begin position="1"/>
        <end position="25"/>
    </location>
</feature>
<reference evidence="2" key="1">
    <citation type="submission" date="2019-11" db="EMBL/GenBank/DDBJ databases">
        <authorList>
            <person name="Feng L."/>
        </authorList>
    </citation>
    <scope>NUCLEOTIDE SEQUENCE</scope>
    <source>
        <strain evidence="2">BovatusLFYP28</strain>
    </source>
</reference>
<evidence type="ECO:0008006" key="3">
    <source>
        <dbReference type="Google" id="ProtNLM"/>
    </source>
</evidence>
<name>A0A6N2XHZ6_BACOV</name>
<dbReference type="PROSITE" id="PS51257">
    <property type="entry name" value="PROKAR_LIPOPROTEIN"/>
    <property type="match status" value="1"/>
</dbReference>
<proteinExistence type="predicted"/>
<dbReference type="RefSeq" id="WP_421728013.1">
    <property type="nucleotide sequence ID" value="NZ_CACRTD010000077.1"/>
</dbReference>
<dbReference type="AlphaFoldDB" id="A0A6N2XHZ6"/>
<protein>
    <recommendedName>
        <fullName evidence="3">Trypsin-like peptidase domain-containing protein</fullName>
    </recommendedName>
</protein>
<keyword evidence="1" id="KW-0732">Signal</keyword>
<dbReference type="SUPFAM" id="SSF50494">
    <property type="entry name" value="Trypsin-like serine proteases"/>
    <property type="match status" value="1"/>
</dbReference>
<dbReference type="EMBL" id="CACRTD010000077">
    <property type="protein sequence ID" value="VYT53693.1"/>
    <property type="molecule type" value="Genomic_DNA"/>
</dbReference>
<dbReference type="InterPro" id="IPR043504">
    <property type="entry name" value="Peptidase_S1_PA_chymotrypsin"/>
</dbReference>
<evidence type="ECO:0000313" key="2">
    <source>
        <dbReference type="EMBL" id="VYT53693.1"/>
    </source>
</evidence>
<organism evidence="2">
    <name type="scientific">Bacteroides ovatus</name>
    <dbReference type="NCBI Taxonomy" id="28116"/>
    <lineage>
        <taxon>Bacteria</taxon>
        <taxon>Pseudomonadati</taxon>
        <taxon>Bacteroidota</taxon>
        <taxon>Bacteroidia</taxon>
        <taxon>Bacteroidales</taxon>
        <taxon>Bacteroidaceae</taxon>
        <taxon>Bacteroides</taxon>
    </lineage>
</organism>
<sequence>MKKSRLFLGCFIALAVSLLSSCSNEVNDLSKGNYISSTPIEESSVALTNVFLNSLKNESRARSFSMLKYPEYFGGYYTNKETNRPVFKVVKSLSKEAKLDIERRISSPNFEIEFCENSYNSLNDVIQKLDEKFLDEKYAELRRSLGWVGYCIGMVENVIKVDLEDCSQSKINEFKEKVIDSPLIIFQVGSKIIAPTVKDSKPEDAVSKSPQELNPGQYINVPGRGEGSLCFPATQNGLEGFVTCGHVVETGMLVEGYPGMGTIGSCLQSIRGNTDVAFVQSSYNFSTLTAYGGKYLNLSTPVVLGVNDYVQKDGSTTLWTQGSVIDTGYRGTFDYDLGDYTVANLTVTNYKSSAGDSGGCVYSLTNCIAGMHMGADKAGTKHYYVVVDDIKYYLNVKL</sequence>
<dbReference type="Gene3D" id="2.40.10.10">
    <property type="entry name" value="Trypsin-like serine proteases"/>
    <property type="match status" value="2"/>
</dbReference>
<dbReference type="InterPro" id="IPR009003">
    <property type="entry name" value="Peptidase_S1_PA"/>
</dbReference>
<evidence type="ECO:0000256" key="1">
    <source>
        <dbReference type="SAM" id="SignalP"/>
    </source>
</evidence>
<accession>A0A6N2XHZ6</accession>
<gene>
    <name evidence="2" type="ORF">BOLFYP28_04459</name>
</gene>